<feature type="domain" description="Metallo-beta-lactamase" evidence="2">
    <location>
        <begin position="25"/>
        <end position="230"/>
    </location>
</feature>
<reference evidence="3" key="1">
    <citation type="submission" date="2018-05" db="EMBL/GenBank/DDBJ databases">
        <authorList>
            <person name="Lanie J.A."/>
            <person name="Ng W.-L."/>
            <person name="Kazmierczak K.M."/>
            <person name="Andrzejewski T.M."/>
            <person name="Davidsen T.M."/>
            <person name="Wayne K.J."/>
            <person name="Tettelin H."/>
            <person name="Glass J.I."/>
            <person name="Rusch D."/>
            <person name="Podicherti R."/>
            <person name="Tsui H.-C.T."/>
            <person name="Winkler M.E."/>
        </authorList>
    </citation>
    <scope>NUCLEOTIDE SEQUENCE</scope>
</reference>
<dbReference type="EMBL" id="UINC01071043">
    <property type="protein sequence ID" value="SVC05661.1"/>
    <property type="molecule type" value="Genomic_DNA"/>
</dbReference>
<evidence type="ECO:0000313" key="3">
    <source>
        <dbReference type="EMBL" id="SVC05661.1"/>
    </source>
</evidence>
<sequence>VDDPLTMEHPDGVTTIDAAYIRPGFAASHLIIENDHAAFVETGTSFSIPGLLTILEKKGIARENVDYVMVTHVHLDHAGGAGALLQHLPNADLVVHPRGARHMVDPSKLVEGTALIYGRERFQSLYGEVVPVPEDRLLVAGDDWHLDLQGRPFYFFDAPGHARHHYCVFDERHGNFFAGDNFGVSYRELDHHNGPFIFPATTPVQFDPVAMHRTLDRIVAQKPRNAFLTHFGRVTDLPRLADDLRRRLDLFVELAEGLRNRKESLREELEKGVVRILHQELEDHGCDLKKEEIDALLVHDCAINAQG</sequence>
<feature type="coiled-coil region" evidence="1">
    <location>
        <begin position="241"/>
        <end position="275"/>
    </location>
</feature>
<dbReference type="InterPro" id="IPR037482">
    <property type="entry name" value="ST1585_MBL-fold"/>
</dbReference>
<dbReference type="PANTHER" id="PTHR42951:SF22">
    <property type="entry name" value="METALLO BETA-LACTAMASE SUPERFAMILY LIPOPROTEIN"/>
    <property type="match status" value="1"/>
</dbReference>
<dbReference type="CDD" id="cd07726">
    <property type="entry name" value="ST1585-like_MBL-fold"/>
    <property type="match status" value="1"/>
</dbReference>
<dbReference type="SMART" id="SM00849">
    <property type="entry name" value="Lactamase_B"/>
    <property type="match status" value="1"/>
</dbReference>
<dbReference type="InterPro" id="IPR001279">
    <property type="entry name" value="Metallo-B-lactamas"/>
</dbReference>
<accession>A0A382J4A8</accession>
<dbReference type="Pfam" id="PF00753">
    <property type="entry name" value="Lactamase_B"/>
    <property type="match status" value="1"/>
</dbReference>
<feature type="non-terminal residue" evidence="3">
    <location>
        <position position="307"/>
    </location>
</feature>
<organism evidence="3">
    <name type="scientific">marine metagenome</name>
    <dbReference type="NCBI Taxonomy" id="408172"/>
    <lineage>
        <taxon>unclassified sequences</taxon>
        <taxon>metagenomes</taxon>
        <taxon>ecological metagenomes</taxon>
    </lineage>
</organism>
<evidence type="ECO:0000256" key="1">
    <source>
        <dbReference type="SAM" id="Coils"/>
    </source>
</evidence>
<name>A0A382J4A8_9ZZZZ</name>
<dbReference type="PANTHER" id="PTHR42951">
    <property type="entry name" value="METALLO-BETA-LACTAMASE DOMAIN-CONTAINING"/>
    <property type="match status" value="1"/>
</dbReference>
<protein>
    <recommendedName>
        <fullName evidence="2">Metallo-beta-lactamase domain-containing protein</fullName>
    </recommendedName>
</protein>
<dbReference type="AlphaFoldDB" id="A0A382J4A8"/>
<proteinExistence type="predicted"/>
<dbReference type="Gene3D" id="3.60.15.10">
    <property type="entry name" value="Ribonuclease Z/Hydroxyacylglutathione hydrolase-like"/>
    <property type="match status" value="1"/>
</dbReference>
<dbReference type="InterPro" id="IPR050855">
    <property type="entry name" value="NDM-1-like"/>
</dbReference>
<dbReference type="InterPro" id="IPR036866">
    <property type="entry name" value="RibonucZ/Hydroxyglut_hydro"/>
</dbReference>
<dbReference type="SUPFAM" id="SSF56281">
    <property type="entry name" value="Metallo-hydrolase/oxidoreductase"/>
    <property type="match status" value="1"/>
</dbReference>
<gene>
    <name evidence="3" type="ORF">METZ01_LOCUS258515</name>
</gene>
<evidence type="ECO:0000259" key="2">
    <source>
        <dbReference type="SMART" id="SM00849"/>
    </source>
</evidence>
<feature type="non-terminal residue" evidence="3">
    <location>
        <position position="1"/>
    </location>
</feature>
<keyword evidence="1" id="KW-0175">Coiled coil</keyword>